<dbReference type="PANTHER" id="PTHR30026:SF22">
    <property type="entry name" value="OUTER MEMBRANE EFFLUX PROTEIN"/>
    <property type="match status" value="1"/>
</dbReference>
<proteinExistence type="inferred from homology"/>
<dbReference type="Gene3D" id="1.20.1600.10">
    <property type="entry name" value="Outer membrane efflux proteins (OEP)"/>
    <property type="match status" value="1"/>
</dbReference>
<keyword evidence="6" id="KW-0472">Membrane</keyword>
<dbReference type="NCBIfam" id="TIGR01844">
    <property type="entry name" value="type_I_sec_TolC"/>
    <property type="match status" value="1"/>
</dbReference>
<protein>
    <submittedName>
        <fullName evidence="8">TolC family outer membrane protein</fullName>
    </submittedName>
</protein>
<dbReference type="InterPro" id="IPR010130">
    <property type="entry name" value="T1SS_OMP_TolC"/>
</dbReference>
<name>A0ABY6D9B8_9RHOB</name>
<evidence type="ECO:0000313" key="8">
    <source>
        <dbReference type="EMBL" id="UXX82702.1"/>
    </source>
</evidence>
<accession>A0ABY6D9B8</accession>
<dbReference type="PANTHER" id="PTHR30026">
    <property type="entry name" value="OUTER MEMBRANE PROTEIN TOLC"/>
    <property type="match status" value="1"/>
</dbReference>
<sequence length="486" mass="51975">MTLRISSPGRSGAWLRLPMKRLRPMIYTAILAIAFAPQQAAQADTLADALVGAYNHSGLLDQNRALLRAADEDVAATVAGLRPIINWSTDITRSFSRTPTVPGPGNTNSAATNANAGITAELLLYDFGRTPLQISVAKETVLATRQTLIGIEQQVLLRAVRAYMNVQRNTRFVALRQSNVRVISQSLRAARDRFEVGEVTRTDVAQAEARLSSAESGLAAAQGDLLQAIEEYIAAVGHKPGRLTQPPSLPKITRSVDSAKTVAVRYHPDVLKVQHDVAAAELSILVADAAMKPRVTLNGSLGVREELGGSSFSRQGSFGIQAAGPIYQGGGLSAARRRAMAIRDAQRGLLHITSHAVRQNVGNAYAILRAAQAVATSSNDEVRAAQVAFNGVREEAKLGARTTLDVLNAEQELLNAKANQISAQADVYIAAYSVLSSMGQLTAKDLNLAVQTYDPSAYYNLVKTAPVPSSKQGKQLDRVLRSLGKQ</sequence>
<dbReference type="SUPFAM" id="SSF56954">
    <property type="entry name" value="Outer membrane efflux proteins (OEP)"/>
    <property type="match status" value="1"/>
</dbReference>
<keyword evidence="4" id="KW-1134">Transmembrane beta strand</keyword>
<dbReference type="RefSeq" id="WP_263047532.1">
    <property type="nucleotide sequence ID" value="NZ_CP106738.1"/>
</dbReference>
<evidence type="ECO:0000256" key="2">
    <source>
        <dbReference type="ARBA" id="ARBA00007613"/>
    </source>
</evidence>
<dbReference type="InterPro" id="IPR051906">
    <property type="entry name" value="TolC-like"/>
</dbReference>
<evidence type="ECO:0000256" key="3">
    <source>
        <dbReference type="ARBA" id="ARBA00022448"/>
    </source>
</evidence>
<evidence type="ECO:0000256" key="1">
    <source>
        <dbReference type="ARBA" id="ARBA00004442"/>
    </source>
</evidence>
<evidence type="ECO:0000256" key="6">
    <source>
        <dbReference type="ARBA" id="ARBA00023136"/>
    </source>
</evidence>
<dbReference type="EMBL" id="CP106738">
    <property type="protein sequence ID" value="UXX82702.1"/>
    <property type="molecule type" value="Genomic_DNA"/>
</dbReference>
<evidence type="ECO:0000313" key="9">
    <source>
        <dbReference type="Proteomes" id="UP001064087"/>
    </source>
</evidence>
<comment type="similarity">
    <text evidence="2">Belongs to the outer membrane factor (OMF) (TC 1.B.17) family.</text>
</comment>
<dbReference type="Proteomes" id="UP001064087">
    <property type="component" value="Chromosome"/>
</dbReference>
<evidence type="ECO:0000256" key="5">
    <source>
        <dbReference type="ARBA" id="ARBA00022692"/>
    </source>
</evidence>
<dbReference type="InterPro" id="IPR003423">
    <property type="entry name" value="OMP_efflux"/>
</dbReference>
<evidence type="ECO:0000256" key="4">
    <source>
        <dbReference type="ARBA" id="ARBA00022452"/>
    </source>
</evidence>
<gene>
    <name evidence="8" type="ORF">N7U68_16675</name>
</gene>
<dbReference type="Pfam" id="PF02321">
    <property type="entry name" value="OEP"/>
    <property type="match status" value="2"/>
</dbReference>
<keyword evidence="5" id="KW-0812">Transmembrane</keyword>
<reference evidence="8" key="1">
    <citation type="submission" date="2022-10" db="EMBL/GenBank/DDBJ databases">
        <title>Roseovarius pelagicus sp. nov., isolated from Arctic seawater.</title>
        <authorList>
            <person name="Hong Y.W."/>
            <person name="Hwang C.Y."/>
        </authorList>
    </citation>
    <scope>NUCLEOTIDE SEQUENCE</scope>
    <source>
        <strain evidence="8">HL-MP18</strain>
    </source>
</reference>
<keyword evidence="7" id="KW-0998">Cell outer membrane</keyword>
<comment type="subcellular location">
    <subcellularLocation>
        <location evidence="1">Cell outer membrane</location>
    </subcellularLocation>
</comment>
<keyword evidence="3" id="KW-0813">Transport</keyword>
<organism evidence="8 9">
    <name type="scientific">Roseovarius pelagicus</name>
    <dbReference type="NCBI Taxonomy" id="2980108"/>
    <lineage>
        <taxon>Bacteria</taxon>
        <taxon>Pseudomonadati</taxon>
        <taxon>Pseudomonadota</taxon>
        <taxon>Alphaproteobacteria</taxon>
        <taxon>Rhodobacterales</taxon>
        <taxon>Roseobacteraceae</taxon>
        <taxon>Roseovarius</taxon>
    </lineage>
</organism>
<keyword evidence="9" id="KW-1185">Reference proteome</keyword>
<evidence type="ECO:0000256" key="7">
    <source>
        <dbReference type="ARBA" id="ARBA00023237"/>
    </source>
</evidence>